<dbReference type="Gene3D" id="2.60.120.260">
    <property type="entry name" value="Galactose-binding domain-like"/>
    <property type="match status" value="1"/>
</dbReference>
<dbReference type="GO" id="GO:0016020">
    <property type="term" value="C:membrane"/>
    <property type="evidence" value="ECO:0007669"/>
    <property type="project" value="TreeGrafter"/>
</dbReference>
<dbReference type="InterPro" id="IPR029865">
    <property type="entry name" value="KIAA0319-like"/>
</dbReference>
<sequence length="215" mass="25127">MTRKKPDIRLHITFYMTDIRKESRNIRPGPETSKLLKEQLESSNYHILNYKVLSLDTIVCQNNCSGHGFCDNKSKRCVCDAFWMQNFFLFNVMNGESNCDWSVLYFIIVLFLLVVALAAIVWGAICWIKKRRCRCYKWKTKKRHRYSLLQEVDDAKDEIKLLPKGKTQNSSVMMSESDLTTDEEETLFINTKKTNGFIQKPLNGVSKHIKTKLRA</sequence>
<dbReference type="PANTHER" id="PTHR46182:SF2">
    <property type="entry name" value="FI19480P1"/>
    <property type="match status" value="1"/>
</dbReference>
<dbReference type="GO" id="GO:0001764">
    <property type="term" value="P:neuron migration"/>
    <property type="evidence" value="ECO:0007669"/>
    <property type="project" value="TreeGrafter"/>
</dbReference>
<accession>K1QPC3</accession>
<reference evidence="1" key="1">
    <citation type="journal article" date="2012" name="Nature">
        <title>The oyster genome reveals stress adaptation and complexity of shell formation.</title>
        <authorList>
            <person name="Zhang G."/>
            <person name="Fang X."/>
            <person name="Guo X."/>
            <person name="Li L."/>
            <person name="Luo R."/>
            <person name="Xu F."/>
            <person name="Yang P."/>
            <person name="Zhang L."/>
            <person name="Wang X."/>
            <person name="Qi H."/>
            <person name="Xiong Z."/>
            <person name="Que H."/>
            <person name="Xie Y."/>
            <person name="Holland P.W."/>
            <person name="Paps J."/>
            <person name="Zhu Y."/>
            <person name="Wu F."/>
            <person name="Chen Y."/>
            <person name="Wang J."/>
            <person name="Peng C."/>
            <person name="Meng J."/>
            <person name="Yang L."/>
            <person name="Liu J."/>
            <person name="Wen B."/>
            <person name="Zhang N."/>
            <person name="Huang Z."/>
            <person name="Zhu Q."/>
            <person name="Feng Y."/>
            <person name="Mount A."/>
            <person name="Hedgecock D."/>
            <person name="Xu Z."/>
            <person name="Liu Y."/>
            <person name="Domazet-Loso T."/>
            <person name="Du Y."/>
            <person name="Sun X."/>
            <person name="Zhang S."/>
            <person name="Liu B."/>
            <person name="Cheng P."/>
            <person name="Jiang X."/>
            <person name="Li J."/>
            <person name="Fan D."/>
            <person name="Wang W."/>
            <person name="Fu W."/>
            <person name="Wang T."/>
            <person name="Wang B."/>
            <person name="Zhang J."/>
            <person name="Peng Z."/>
            <person name="Li Y."/>
            <person name="Li N."/>
            <person name="Wang J."/>
            <person name="Chen M."/>
            <person name="He Y."/>
            <person name="Tan F."/>
            <person name="Song X."/>
            <person name="Zheng Q."/>
            <person name="Huang R."/>
            <person name="Yang H."/>
            <person name="Du X."/>
            <person name="Chen L."/>
            <person name="Yang M."/>
            <person name="Gaffney P.M."/>
            <person name="Wang S."/>
            <person name="Luo L."/>
            <person name="She Z."/>
            <person name="Ming Y."/>
            <person name="Huang W."/>
            <person name="Zhang S."/>
            <person name="Huang B."/>
            <person name="Zhang Y."/>
            <person name="Qu T."/>
            <person name="Ni P."/>
            <person name="Miao G."/>
            <person name="Wang J."/>
            <person name="Wang Q."/>
            <person name="Steinberg C.E."/>
            <person name="Wang H."/>
            <person name="Li N."/>
            <person name="Qian L."/>
            <person name="Zhang G."/>
            <person name="Li Y."/>
            <person name="Yang H."/>
            <person name="Liu X."/>
            <person name="Wang J."/>
            <person name="Yin Y."/>
            <person name="Wang J."/>
        </authorList>
    </citation>
    <scope>NUCLEOTIDE SEQUENCE [LARGE SCALE GENOMIC DNA]</scope>
    <source>
        <strain evidence="1">05x7-T-G4-1.051#20</strain>
    </source>
</reference>
<dbReference type="EMBL" id="JH818449">
    <property type="protein sequence ID" value="EKC30685.1"/>
    <property type="molecule type" value="Genomic_DNA"/>
</dbReference>
<proteinExistence type="predicted"/>
<dbReference type="PANTHER" id="PTHR46182">
    <property type="entry name" value="FI19480P1"/>
    <property type="match status" value="1"/>
</dbReference>
<name>K1QPC3_MAGGI</name>
<dbReference type="InParanoid" id="K1QPC3"/>
<gene>
    <name evidence="1" type="ORF">CGI_10017456</name>
</gene>
<organism evidence="1">
    <name type="scientific">Magallana gigas</name>
    <name type="common">Pacific oyster</name>
    <name type="synonym">Crassostrea gigas</name>
    <dbReference type="NCBI Taxonomy" id="29159"/>
    <lineage>
        <taxon>Eukaryota</taxon>
        <taxon>Metazoa</taxon>
        <taxon>Spiralia</taxon>
        <taxon>Lophotrochozoa</taxon>
        <taxon>Mollusca</taxon>
        <taxon>Bivalvia</taxon>
        <taxon>Autobranchia</taxon>
        <taxon>Pteriomorphia</taxon>
        <taxon>Ostreida</taxon>
        <taxon>Ostreoidea</taxon>
        <taxon>Ostreidae</taxon>
        <taxon>Magallana</taxon>
    </lineage>
</organism>
<dbReference type="HOGENOM" id="CLU_1284394_0_0_1"/>
<dbReference type="GO" id="GO:0031410">
    <property type="term" value="C:cytoplasmic vesicle"/>
    <property type="evidence" value="ECO:0007669"/>
    <property type="project" value="TreeGrafter"/>
</dbReference>
<dbReference type="AlphaFoldDB" id="K1QPC3"/>
<protein>
    <submittedName>
        <fullName evidence="1">Uncharacterized protein</fullName>
    </submittedName>
</protein>
<evidence type="ECO:0000313" key="1">
    <source>
        <dbReference type="EMBL" id="EKC30685.1"/>
    </source>
</evidence>